<reference evidence="1" key="1">
    <citation type="journal article" date="2014" name="Front. Microbiol.">
        <title>High frequency of phylogenetically diverse reductive dehalogenase-homologous genes in deep subseafloor sedimentary metagenomes.</title>
        <authorList>
            <person name="Kawai M."/>
            <person name="Futagami T."/>
            <person name="Toyoda A."/>
            <person name="Takaki Y."/>
            <person name="Nishi S."/>
            <person name="Hori S."/>
            <person name="Arai W."/>
            <person name="Tsubouchi T."/>
            <person name="Morono Y."/>
            <person name="Uchiyama I."/>
            <person name="Ito T."/>
            <person name="Fujiyama A."/>
            <person name="Inagaki F."/>
            <person name="Takami H."/>
        </authorList>
    </citation>
    <scope>NUCLEOTIDE SEQUENCE</scope>
    <source>
        <strain evidence="1">Expedition CK06-06</strain>
    </source>
</reference>
<evidence type="ECO:0000313" key="1">
    <source>
        <dbReference type="EMBL" id="GAF87695.1"/>
    </source>
</evidence>
<dbReference type="EMBL" id="BARS01013858">
    <property type="protein sequence ID" value="GAF87695.1"/>
    <property type="molecule type" value="Genomic_DNA"/>
</dbReference>
<sequence length="110" mass="12698">MTGERVIRRITHVDFEKRVAIAITSKGKEIRIPVNGQESWDAKIRKAKISLFPLAEGAIRRTYPQLLNPDGLDFWTTLKEEADFTEEKAVCLLRRHGYSVERTTREVVND</sequence>
<protein>
    <submittedName>
        <fullName evidence="1">Uncharacterized protein</fullName>
    </submittedName>
</protein>
<proteinExistence type="predicted"/>
<gene>
    <name evidence="1" type="ORF">S01H1_23779</name>
</gene>
<organism evidence="1">
    <name type="scientific">marine sediment metagenome</name>
    <dbReference type="NCBI Taxonomy" id="412755"/>
    <lineage>
        <taxon>unclassified sequences</taxon>
        <taxon>metagenomes</taxon>
        <taxon>ecological metagenomes</taxon>
    </lineage>
</organism>
<dbReference type="AlphaFoldDB" id="X0UGP4"/>
<accession>X0UGP4</accession>
<comment type="caution">
    <text evidence="1">The sequence shown here is derived from an EMBL/GenBank/DDBJ whole genome shotgun (WGS) entry which is preliminary data.</text>
</comment>
<name>X0UGP4_9ZZZZ</name>
<feature type="non-terminal residue" evidence="1">
    <location>
        <position position="110"/>
    </location>
</feature>